<sequence>MDRWHKKKGAYQFVLQNDKDGNIAAKHLDDFFRLEVLSRPVSVDRLFRFILSEEERLELSNLVHGRR</sequence>
<dbReference type="AlphaFoldDB" id="A0A7X1A994"/>
<dbReference type="Proteomes" id="UP000532866">
    <property type="component" value="Unassembled WGS sequence"/>
</dbReference>
<dbReference type="EMBL" id="JAAROL010000010">
    <property type="protein sequence ID" value="MBC1333471.1"/>
    <property type="molecule type" value="Genomic_DNA"/>
</dbReference>
<evidence type="ECO:0000313" key="2">
    <source>
        <dbReference type="EMBL" id="MBC1333471.1"/>
    </source>
</evidence>
<dbReference type="EMBL" id="JAARMV010000007">
    <property type="protein sequence ID" value="MBC2373637.1"/>
    <property type="molecule type" value="Genomic_DNA"/>
</dbReference>
<evidence type="ECO:0000313" key="3">
    <source>
        <dbReference type="EMBL" id="MBC2373637.1"/>
    </source>
</evidence>
<dbReference type="Proteomes" id="UP000546244">
    <property type="component" value="Unassembled WGS sequence"/>
</dbReference>
<evidence type="ECO:0000313" key="6">
    <source>
        <dbReference type="Proteomes" id="UP000546244"/>
    </source>
</evidence>
<name>A0A7X1A994_9LIST</name>
<accession>A0A7X1A994</accession>
<organism evidence="3 6">
    <name type="scientific">Listeria booriae</name>
    <dbReference type="NCBI Taxonomy" id="1552123"/>
    <lineage>
        <taxon>Bacteria</taxon>
        <taxon>Bacillati</taxon>
        <taxon>Bacillota</taxon>
        <taxon>Bacilli</taxon>
        <taxon>Bacillales</taxon>
        <taxon>Listeriaceae</taxon>
        <taxon>Listeria</taxon>
    </lineage>
</organism>
<protein>
    <submittedName>
        <fullName evidence="3">Uncharacterized protein</fullName>
    </submittedName>
</protein>
<dbReference type="EMBL" id="JAAROV010000008">
    <property type="protein sequence ID" value="MBC1318452.1"/>
    <property type="molecule type" value="Genomic_DNA"/>
</dbReference>
<evidence type="ECO:0000313" key="1">
    <source>
        <dbReference type="EMBL" id="MBC1318452.1"/>
    </source>
</evidence>
<gene>
    <name evidence="2" type="ORF">HB759_16110</name>
    <name evidence="1" type="ORF">HB811_16865</name>
    <name evidence="3" type="ORF">HBP98_16620</name>
</gene>
<proteinExistence type="predicted"/>
<evidence type="ECO:0000313" key="4">
    <source>
        <dbReference type="Proteomes" id="UP000532866"/>
    </source>
</evidence>
<reference evidence="4 5" key="1">
    <citation type="submission" date="2020-03" db="EMBL/GenBank/DDBJ databases">
        <title>Soil Listeria distribution.</title>
        <authorList>
            <person name="Liao J."/>
            <person name="Wiedmann M."/>
        </authorList>
    </citation>
    <scope>NUCLEOTIDE SEQUENCE [LARGE SCALE GENOMIC DNA]</scope>
    <source>
        <strain evidence="1 5">FSL L7-1816</strain>
        <strain evidence="2 4">FSL L7-1833</strain>
        <strain evidence="3 6">FSL L7-1850</strain>
    </source>
</reference>
<evidence type="ECO:0000313" key="5">
    <source>
        <dbReference type="Proteomes" id="UP000543379"/>
    </source>
</evidence>
<dbReference type="Proteomes" id="UP000543379">
    <property type="component" value="Unassembled WGS sequence"/>
</dbReference>
<comment type="caution">
    <text evidence="3">The sequence shown here is derived from an EMBL/GenBank/DDBJ whole genome shotgun (WGS) entry which is preliminary data.</text>
</comment>
<dbReference type="RefSeq" id="WP_185369269.1">
    <property type="nucleotide sequence ID" value="NZ_JAARMV010000007.1"/>
</dbReference>